<proteinExistence type="predicted"/>
<dbReference type="EMBL" id="BLAF01000131">
    <property type="protein sequence ID" value="GES27435.1"/>
    <property type="molecule type" value="Genomic_DNA"/>
</dbReference>
<dbReference type="Gene3D" id="3.10.180.10">
    <property type="entry name" value="2,3-Dihydroxybiphenyl 1,2-Dioxygenase, domain 1"/>
    <property type="match status" value="1"/>
</dbReference>
<gene>
    <name evidence="2" type="ORF">Aple_103350</name>
</gene>
<evidence type="ECO:0000313" key="2">
    <source>
        <dbReference type="EMBL" id="GES27435.1"/>
    </source>
</evidence>
<keyword evidence="3" id="KW-1185">Reference proteome</keyword>
<sequence length="141" mass="16138">MVHLKRIDNADILTHDVPRLVDFYHGTLGLPFFLPYVAEEGWAAFDTGNLTLYIFHSATGEYAPRRTPVNPENPPGLDSFAFHVDDLDEAVRDLDGKVEWAADKQIEWTHPSGVWYRYRPFYDPDGNMLYVTEPHTGRSGE</sequence>
<feature type="domain" description="VOC" evidence="1">
    <location>
        <begin position="6"/>
        <end position="134"/>
    </location>
</feature>
<dbReference type="SUPFAM" id="SSF54593">
    <property type="entry name" value="Glyoxalase/Bleomycin resistance protein/Dihydroxybiphenyl dioxygenase"/>
    <property type="match status" value="1"/>
</dbReference>
<organism evidence="2 3">
    <name type="scientific">Acrocarpospora pleiomorpha</name>
    <dbReference type="NCBI Taxonomy" id="90975"/>
    <lineage>
        <taxon>Bacteria</taxon>
        <taxon>Bacillati</taxon>
        <taxon>Actinomycetota</taxon>
        <taxon>Actinomycetes</taxon>
        <taxon>Streptosporangiales</taxon>
        <taxon>Streptosporangiaceae</taxon>
        <taxon>Acrocarpospora</taxon>
    </lineage>
</organism>
<dbReference type="InterPro" id="IPR029068">
    <property type="entry name" value="Glyas_Bleomycin-R_OHBP_Dase"/>
</dbReference>
<name>A0A5M3Y295_9ACTN</name>
<dbReference type="InterPro" id="IPR037523">
    <property type="entry name" value="VOC_core"/>
</dbReference>
<dbReference type="InterPro" id="IPR004360">
    <property type="entry name" value="Glyas_Fos-R_dOase_dom"/>
</dbReference>
<dbReference type="Proteomes" id="UP000377595">
    <property type="component" value="Unassembled WGS sequence"/>
</dbReference>
<evidence type="ECO:0000259" key="1">
    <source>
        <dbReference type="PROSITE" id="PS51819"/>
    </source>
</evidence>
<comment type="caution">
    <text evidence="2">The sequence shown here is derived from an EMBL/GenBank/DDBJ whole genome shotgun (WGS) entry which is preliminary data.</text>
</comment>
<accession>A0A5M3Y295</accession>
<reference evidence="2 3" key="1">
    <citation type="submission" date="2019-10" db="EMBL/GenBank/DDBJ databases">
        <title>Whole genome shotgun sequence of Acrocarpospora pleiomorpha NBRC 16267.</title>
        <authorList>
            <person name="Ichikawa N."/>
            <person name="Kimura A."/>
            <person name="Kitahashi Y."/>
            <person name="Komaki H."/>
            <person name="Oguchi A."/>
        </authorList>
    </citation>
    <scope>NUCLEOTIDE SEQUENCE [LARGE SCALE GENOMIC DNA]</scope>
    <source>
        <strain evidence="2 3">NBRC 16267</strain>
    </source>
</reference>
<dbReference type="RefSeq" id="WP_218038951.1">
    <property type="nucleotide sequence ID" value="NZ_BAAAHM010000013.1"/>
</dbReference>
<dbReference type="Pfam" id="PF00903">
    <property type="entry name" value="Glyoxalase"/>
    <property type="match status" value="1"/>
</dbReference>
<evidence type="ECO:0000313" key="3">
    <source>
        <dbReference type="Proteomes" id="UP000377595"/>
    </source>
</evidence>
<dbReference type="AlphaFoldDB" id="A0A5M3Y295"/>
<dbReference type="PROSITE" id="PS51819">
    <property type="entry name" value="VOC"/>
    <property type="match status" value="1"/>
</dbReference>
<protein>
    <recommendedName>
        <fullName evidence="1">VOC domain-containing protein</fullName>
    </recommendedName>
</protein>